<evidence type="ECO:0000313" key="1">
    <source>
        <dbReference type="EMBL" id="ALG06698.1"/>
    </source>
</evidence>
<protein>
    <submittedName>
        <fullName evidence="1">Uncharacterized protein</fullName>
    </submittedName>
</protein>
<name>A0A0N9HPW7_9PSEU</name>
<dbReference type="RefSeq" id="WP_054288670.1">
    <property type="nucleotide sequence ID" value="NZ_CP012752.1"/>
</dbReference>
<keyword evidence="2" id="KW-1185">Reference proteome</keyword>
<dbReference type="EMBL" id="CP012752">
    <property type="protein sequence ID" value="ALG06698.1"/>
    <property type="molecule type" value="Genomic_DNA"/>
</dbReference>
<organism evidence="1 2">
    <name type="scientific">Kibdelosporangium phytohabitans</name>
    <dbReference type="NCBI Taxonomy" id="860235"/>
    <lineage>
        <taxon>Bacteria</taxon>
        <taxon>Bacillati</taxon>
        <taxon>Actinomycetota</taxon>
        <taxon>Actinomycetes</taxon>
        <taxon>Pseudonocardiales</taxon>
        <taxon>Pseudonocardiaceae</taxon>
        <taxon>Kibdelosporangium</taxon>
    </lineage>
</organism>
<sequence>MDIDFFAAIVRTGTVLGADAGMSPQEVSRYLGDDPWDEESGGVLRWDYGLVEFCWDVKGSRFELELHRLTVSVPFEDLRARVALVAQEDSTFVHPTSGVAVHVRDGLVTRIVSTRGGRRGLDIPGDRLPAVFSAPGRYADIVESGTVLGVDADLDPSVVRRVFGEFGYRNVNEPSFWWGYGILEIFWHKRPNGLGAQGSHFTVQCHRLGAIGRRLRWTDLRAELDRRGVALVELTGYQPDPDYTEYLQPDSMIVVMVYLPDDEVHVVQSRFRMRDPNRDWSDWQAVTQSLKHALTLSPDERIAWIERKRPDEDAAGWWHQRCQLATGHACDSGAVPDHGDWVAFAFWAWELAHTLGVPPAVVAREVAAFTGALEDHHPEFDRPTADSVVQSCLEHITGAMDRTDKDLLTAAALHRHAVQDPSLLAALDRWIAIRTDLPSVSLPRW</sequence>
<dbReference type="OrthoDB" id="3360700at2"/>
<reference evidence="1 2" key="1">
    <citation type="submission" date="2015-07" db="EMBL/GenBank/DDBJ databases">
        <title>Genome sequencing of Kibdelosporangium phytohabitans.</title>
        <authorList>
            <person name="Qin S."/>
            <person name="Xing K."/>
        </authorList>
    </citation>
    <scope>NUCLEOTIDE SEQUENCE [LARGE SCALE GENOMIC DNA]</scope>
    <source>
        <strain evidence="1 2">KLBMP1111</strain>
    </source>
</reference>
<evidence type="ECO:0000313" key="2">
    <source>
        <dbReference type="Proteomes" id="UP000063699"/>
    </source>
</evidence>
<proteinExistence type="predicted"/>
<dbReference type="STRING" id="860235.AOZ06_06935"/>
<dbReference type="Proteomes" id="UP000063699">
    <property type="component" value="Chromosome"/>
</dbReference>
<dbReference type="AlphaFoldDB" id="A0A0N9HPW7"/>
<accession>A0A0N9HPW7</accession>
<gene>
    <name evidence="1" type="ORF">AOZ06_06935</name>
</gene>
<dbReference type="KEGG" id="kphy:AOZ06_06935"/>